<dbReference type="Proteomes" id="UP000356253">
    <property type="component" value="Unassembled WGS sequence"/>
</dbReference>
<keyword evidence="2" id="KW-1185">Reference proteome</keyword>
<comment type="caution">
    <text evidence="1">The sequence shown here is derived from an EMBL/GenBank/DDBJ whole genome shotgun (WGS) entry which is preliminary data.</text>
</comment>
<protein>
    <submittedName>
        <fullName evidence="1">Uncharacterized protein</fullName>
    </submittedName>
</protein>
<dbReference type="EMBL" id="CABVMM010000002">
    <property type="protein sequence ID" value="VVU99155.1"/>
    <property type="molecule type" value="Genomic_DNA"/>
</dbReference>
<reference evidence="1" key="1">
    <citation type="submission" date="2019-09" db="EMBL/GenBank/DDBJ databases">
        <authorList>
            <person name="Rodrigo-Torres L."/>
            <person name="Arahal R. D."/>
            <person name="Lucena T."/>
        </authorList>
    </citation>
    <scope>NUCLEOTIDE SEQUENCE</scope>
    <source>
        <strain evidence="1">ISS653</strain>
    </source>
</reference>
<evidence type="ECO:0000313" key="1">
    <source>
        <dbReference type="EMBL" id="VVU99155.1"/>
    </source>
</evidence>
<evidence type="ECO:0000313" key="2">
    <source>
        <dbReference type="Proteomes" id="UP000356253"/>
    </source>
</evidence>
<proteinExistence type="predicted"/>
<sequence>MISENEKIAKIKFNKYNSDLVDDIESQLKIDLCDRSNFIALSNTNGLNIKFPAFVLKECDYFTSVHGVVTIQINSNNETLVDNEFVSSGSNIENEVLEATRGWMQNEYRKRLVYLISWDSLTKPTQIENKLKETLFAVKSYSDSIAISKFKKKVAELNLSEIKTLKDKFDFKVGFRGYKMPTPPPPPPESKDIE</sequence>
<name>A0AC61Y3V4_9FLAO</name>
<organism evidence="1 2">
    <name type="scientific">Mesonia oceanica</name>
    <dbReference type="NCBI Taxonomy" id="2687242"/>
    <lineage>
        <taxon>Bacteria</taxon>
        <taxon>Pseudomonadati</taxon>
        <taxon>Bacteroidota</taxon>
        <taxon>Flavobacteriia</taxon>
        <taxon>Flavobacteriales</taxon>
        <taxon>Flavobacteriaceae</taxon>
        <taxon>Mesonia</taxon>
    </lineage>
</organism>
<accession>A0AC61Y3V4</accession>
<gene>
    <name evidence="1" type="ORF">FVB9532_00407</name>
</gene>